<name>A0A8C5WPW9_LATLA</name>
<dbReference type="PANTHER" id="PTHR18849">
    <property type="entry name" value="LEUCINE RICH REPEAT PROTEIN"/>
    <property type="match status" value="1"/>
</dbReference>
<dbReference type="InterPro" id="IPR032675">
    <property type="entry name" value="LRR_dom_sf"/>
</dbReference>
<evidence type="ECO:0000313" key="4">
    <source>
        <dbReference type="Ensembl" id="ENSLLTP00000005061.1"/>
    </source>
</evidence>
<keyword evidence="1" id="KW-0433">Leucine-rich repeat</keyword>
<dbReference type="PANTHER" id="PTHR18849:SF4">
    <property type="entry name" value="GENE 29133-RELATED"/>
    <property type="match status" value="1"/>
</dbReference>
<feature type="region of interest" description="Disordered" evidence="3">
    <location>
        <begin position="1"/>
        <end position="25"/>
    </location>
</feature>
<dbReference type="AlphaFoldDB" id="A0A8C5WPW9"/>
<evidence type="ECO:0000313" key="5">
    <source>
        <dbReference type="Proteomes" id="UP000694406"/>
    </source>
</evidence>
<dbReference type="GeneTree" id="ENSGT00390000015980"/>
<dbReference type="InterPro" id="IPR001611">
    <property type="entry name" value="Leu-rich_rpt"/>
</dbReference>
<dbReference type="SUPFAM" id="SSF52058">
    <property type="entry name" value="L domain-like"/>
    <property type="match status" value="1"/>
</dbReference>
<dbReference type="Ensembl" id="ENSLLTT00000005265.1">
    <property type="protein sequence ID" value="ENSLLTP00000005061.1"/>
    <property type="gene ID" value="ENSLLTG00000003867.1"/>
</dbReference>
<protein>
    <submittedName>
        <fullName evidence="4">Uncharacterized protein</fullName>
    </submittedName>
</protein>
<evidence type="ECO:0000256" key="3">
    <source>
        <dbReference type="SAM" id="MobiDB-lite"/>
    </source>
</evidence>
<organism evidence="4 5">
    <name type="scientific">Laticauda laticaudata</name>
    <name type="common">Blue-ringed sea krait</name>
    <name type="synonym">Blue-lipped sea krait</name>
    <dbReference type="NCBI Taxonomy" id="8630"/>
    <lineage>
        <taxon>Eukaryota</taxon>
        <taxon>Metazoa</taxon>
        <taxon>Chordata</taxon>
        <taxon>Craniata</taxon>
        <taxon>Vertebrata</taxon>
        <taxon>Euteleostomi</taxon>
        <taxon>Lepidosauria</taxon>
        <taxon>Squamata</taxon>
        <taxon>Bifurcata</taxon>
        <taxon>Unidentata</taxon>
        <taxon>Episquamata</taxon>
        <taxon>Toxicofera</taxon>
        <taxon>Serpentes</taxon>
        <taxon>Colubroidea</taxon>
        <taxon>Elapidae</taxon>
        <taxon>Laticaudinae</taxon>
        <taxon>Laticauda</taxon>
    </lineage>
</organism>
<reference evidence="4" key="2">
    <citation type="submission" date="2025-09" db="UniProtKB">
        <authorList>
            <consortium name="Ensembl"/>
        </authorList>
    </citation>
    <scope>IDENTIFICATION</scope>
</reference>
<dbReference type="PROSITE" id="PS51450">
    <property type="entry name" value="LRR"/>
    <property type="match status" value="1"/>
</dbReference>
<proteinExistence type="predicted"/>
<keyword evidence="5" id="KW-1185">Reference proteome</keyword>
<reference evidence="4" key="1">
    <citation type="submission" date="2025-08" db="UniProtKB">
        <authorList>
            <consortium name="Ensembl"/>
        </authorList>
    </citation>
    <scope>IDENTIFICATION</scope>
</reference>
<dbReference type="Proteomes" id="UP000694406">
    <property type="component" value="Unplaced"/>
</dbReference>
<evidence type="ECO:0000256" key="1">
    <source>
        <dbReference type="ARBA" id="ARBA00022614"/>
    </source>
</evidence>
<evidence type="ECO:0000256" key="2">
    <source>
        <dbReference type="ARBA" id="ARBA00022737"/>
    </source>
</evidence>
<keyword evidence="2" id="KW-0677">Repeat</keyword>
<accession>A0A8C5WPW9</accession>
<dbReference type="Gene3D" id="3.80.10.10">
    <property type="entry name" value="Ribonuclease Inhibitor"/>
    <property type="match status" value="1"/>
</dbReference>
<sequence>MSESSSGLNPSQIRSSTSHSSLCSERNSTDFPLFSSRKRGIHQLNCDSGISSPLPSDTFKYVTWHELEEHDVQGSQICCPRVRKGPSEEECFFRGEEYGHCVRKKMTEKERWEQWLQEDWENCVSLNLSYQDLGDPYQIDNSKIIICRLIRVERLWLVDNSLTDLSAICLPRCKELKLSKNHFTSFRQLPKIPEIQHLSLDENNITALNELSALRYAPLESLILKRNPCEFQENYRQLYYTLETMQKNLYTNIQYVYTE</sequence>